<dbReference type="Gene3D" id="1.10.12.10">
    <property type="entry name" value="Lyase 2-enoyl-coa Hydratase, Chain A, domain 2"/>
    <property type="match status" value="1"/>
</dbReference>
<dbReference type="Pfam" id="PF00378">
    <property type="entry name" value="ECH_1"/>
    <property type="match status" value="1"/>
</dbReference>
<dbReference type="PANTHER" id="PTHR11941:SF54">
    <property type="entry name" value="ENOYL-COA HYDRATASE, MITOCHONDRIAL"/>
    <property type="match status" value="1"/>
</dbReference>
<keyword evidence="2" id="KW-0456">Lyase</keyword>
<evidence type="ECO:0000313" key="4">
    <source>
        <dbReference type="Proteomes" id="UP001265550"/>
    </source>
</evidence>
<dbReference type="InterPro" id="IPR029045">
    <property type="entry name" value="ClpP/crotonase-like_dom_sf"/>
</dbReference>
<dbReference type="InterPro" id="IPR001753">
    <property type="entry name" value="Enoyl-CoA_hydra/iso"/>
</dbReference>
<dbReference type="SUPFAM" id="SSF52096">
    <property type="entry name" value="ClpP/crotonase"/>
    <property type="match status" value="1"/>
</dbReference>
<proteinExistence type="inferred from homology"/>
<keyword evidence="4" id="KW-1185">Reference proteome</keyword>
<dbReference type="CDD" id="cd06558">
    <property type="entry name" value="crotonase-like"/>
    <property type="match status" value="1"/>
</dbReference>
<accession>A0ABU1VHT4</accession>
<evidence type="ECO:0000313" key="3">
    <source>
        <dbReference type="EMBL" id="MDR7097047.1"/>
    </source>
</evidence>
<dbReference type="EMBL" id="JAVDWE010000018">
    <property type="protein sequence ID" value="MDR7097047.1"/>
    <property type="molecule type" value="Genomic_DNA"/>
</dbReference>
<evidence type="ECO:0000256" key="2">
    <source>
        <dbReference type="ARBA" id="ARBA00023239"/>
    </source>
</evidence>
<dbReference type="Gene3D" id="3.90.226.10">
    <property type="entry name" value="2-enoyl-CoA Hydratase, Chain A, domain 1"/>
    <property type="match status" value="1"/>
</dbReference>
<dbReference type="PANTHER" id="PTHR11941">
    <property type="entry name" value="ENOYL-COA HYDRATASE-RELATED"/>
    <property type="match status" value="1"/>
</dbReference>
<protein>
    <submittedName>
        <fullName evidence="3">Enoyl-CoA hydratase/carnithine racemase</fullName>
    </submittedName>
</protein>
<name>A0ABU1VHT4_9BURK</name>
<dbReference type="InterPro" id="IPR014748">
    <property type="entry name" value="Enoyl-CoA_hydra_C"/>
</dbReference>
<evidence type="ECO:0000256" key="1">
    <source>
        <dbReference type="ARBA" id="ARBA00005254"/>
    </source>
</evidence>
<dbReference type="Proteomes" id="UP001265550">
    <property type="component" value="Unassembled WGS sequence"/>
</dbReference>
<reference evidence="3 4" key="1">
    <citation type="submission" date="2023-07" db="EMBL/GenBank/DDBJ databases">
        <title>Sorghum-associated microbial communities from plants grown in Nebraska, USA.</title>
        <authorList>
            <person name="Schachtman D."/>
        </authorList>
    </citation>
    <scope>NUCLEOTIDE SEQUENCE [LARGE SCALE GENOMIC DNA]</scope>
    <source>
        <strain evidence="3 4">BE240</strain>
    </source>
</reference>
<gene>
    <name evidence="3" type="ORF">J2X09_004816</name>
</gene>
<sequence>MTGRVHLAIDHTLARVTLSHPGKFNAMSHAMWRELKTVFDGLQARPDLRCVIVAGEGGHFCAGGDIAEYPGFRFDAAQLRAFHEDEVWGGLNAMLACDLPVVAQIDGNCMGAGVEIAACCDIRVAGDSARLGAPIARLGFPMAPREARLVARELGLATARAMLLEAAVFDAADMKARGFLHSVLPDAEVATDVLARAQRITRLAPQAARMNKQTLRALADGHAVEPLLDQAYHYADSAEHREGIAAFLAKRPPAF</sequence>
<organism evidence="3 4">
    <name type="scientific">Hydrogenophaga laconesensis</name>
    <dbReference type="NCBI Taxonomy" id="1805971"/>
    <lineage>
        <taxon>Bacteria</taxon>
        <taxon>Pseudomonadati</taxon>
        <taxon>Pseudomonadota</taxon>
        <taxon>Betaproteobacteria</taxon>
        <taxon>Burkholderiales</taxon>
        <taxon>Comamonadaceae</taxon>
        <taxon>Hydrogenophaga</taxon>
    </lineage>
</organism>
<comment type="caution">
    <text evidence="3">The sequence shown here is derived from an EMBL/GenBank/DDBJ whole genome shotgun (WGS) entry which is preliminary data.</text>
</comment>
<comment type="similarity">
    <text evidence="1">Belongs to the enoyl-CoA hydratase/isomerase family.</text>
</comment>
<dbReference type="RefSeq" id="WP_204735340.1">
    <property type="nucleotide sequence ID" value="NZ_JAVDWE010000018.1"/>
</dbReference>